<gene>
    <name evidence="7" type="ORF">EV213_11685</name>
</gene>
<dbReference type="AlphaFoldDB" id="A0A4R6TY15"/>
<dbReference type="RefSeq" id="WP_133581572.1">
    <property type="nucleotide sequence ID" value="NZ_SNYJ01000016.1"/>
</dbReference>
<keyword evidence="8" id="KW-1185">Reference proteome</keyword>
<evidence type="ECO:0000256" key="3">
    <source>
        <dbReference type="ARBA" id="ARBA00023136"/>
    </source>
</evidence>
<protein>
    <submittedName>
        <fullName evidence="7">Putative aldouronate transport system substrate-binding protein</fullName>
    </submittedName>
</protein>
<feature type="chain" id="PRO_5039301117" evidence="6">
    <location>
        <begin position="23"/>
        <end position="493"/>
    </location>
</feature>
<evidence type="ECO:0000256" key="6">
    <source>
        <dbReference type="SAM" id="SignalP"/>
    </source>
</evidence>
<keyword evidence="5" id="KW-0449">Lipoprotein</keyword>
<comment type="caution">
    <text evidence="7">The sequence shown here is derived from an EMBL/GenBank/DDBJ whole genome shotgun (WGS) entry which is preliminary data.</text>
</comment>
<dbReference type="EMBL" id="SNYJ01000016">
    <property type="protein sequence ID" value="TDQ36785.1"/>
    <property type="molecule type" value="Genomic_DNA"/>
</dbReference>
<evidence type="ECO:0000256" key="5">
    <source>
        <dbReference type="ARBA" id="ARBA00023288"/>
    </source>
</evidence>
<dbReference type="InterPro" id="IPR006059">
    <property type="entry name" value="SBP"/>
</dbReference>
<evidence type="ECO:0000256" key="2">
    <source>
        <dbReference type="ARBA" id="ARBA00022729"/>
    </source>
</evidence>
<dbReference type="SUPFAM" id="SSF53850">
    <property type="entry name" value="Periplasmic binding protein-like II"/>
    <property type="match status" value="1"/>
</dbReference>
<keyword evidence="3" id="KW-0472">Membrane</keyword>
<dbReference type="Gene3D" id="3.40.190.10">
    <property type="entry name" value="Periplasmic binding protein-like II"/>
    <property type="match status" value="2"/>
</dbReference>
<dbReference type="CDD" id="cd13580">
    <property type="entry name" value="PBP2_AlgQ_like_1"/>
    <property type="match status" value="1"/>
</dbReference>
<dbReference type="PROSITE" id="PS51257">
    <property type="entry name" value="PROKAR_LIPOPROTEIN"/>
    <property type="match status" value="1"/>
</dbReference>
<dbReference type="Proteomes" id="UP000295632">
    <property type="component" value="Unassembled WGS sequence"/>
</dbReference>
<accession>A0A4R6TY15</accession>
<reference evidence="7 8" key="1">
    <citation type="submission" date="2019-03" db="EMBL/GenBank/DDBJ databases">
        <title>Genomic Encyclopedia of Type Strains, Phase IV (KMG-IV): sequencing the most valuable type-strain genomes for metagenomic binning, comparative biology and taxonomic classification.</title>
        <authorList>
            <person name="Goeker M."/>
        </authorList>
    </citation>
    <scope>NUCLEOTIDE SEQUENCE [LARGE SCALE GENOMIC DNA]</scope>
    <source>
        <strain evidence="7 8">DSM 28697</strain>
    </source>
</reference>
<feature type="signal peptide" evidence="6">
    <location>
        <begin position="1"/>
        <end position="22"/>
    </location>
</feature>
<keyword evidence="4" id="KW-0564">Palmitate</keyword>
<proteinExistence type="predicted"/>
<dbReference type="PANTHER" id="PTHR43649:SF33">
    <property type="entry name" value="POLYGALACTURONAN_RHAMNOGALACTURONAN-BINDING PROTEIN YTCQ"/>
    <property type="match status" value="1"/>
</dbReference>
<keyword evidence="2 6" id="KW-0732">Signal</keyword>
<evidence type="ECO:0000256" key="4">
    <source>
        <dbReference type="ARBA" id="ARBA00023139"/>
    </source>
</evidence>
<dbReference type="Pfam" id="PF01547">
    <property type="entry name" value="SBP_bac_1"/>
    <property type="match status" value="1"/>
</dbReference>
<name>A0A4R6TY15_9BACI</name>
<sequence length="493" mass="55087">MRKKVGVWFIAALLLVAGCANNESASSGGSEGGENTPFSFSLLLNLHTPETPNERLEIMMEEATNTELTVQWTPSNTYGEKLNTAFVTGSAPEAILVNTAELILFKESVRDGQFWELGPYLDDYENLSKLYDETLDNAKIDGKLYSLYMGRPRSRTGLIYRKDWADNLGLDAPTTTDELYNMLRAFTEDDPDGNGKDDTIGLTDRAGIGTFQAMGTWFGGPNMWGEKDGKILPEFMFPEYKQTLNYFKDIYENGYINQDAQVTSKTDQQAMLKNGTAGVYIGTMGDVLSLYDDAKAINPDVEFDVHNYVEGPDGTFGVRSNPGYGSLIMFPKSAVETEEELKKILEFYDYLMTPEGANLIIWGVEGEHYEVVDGKAKQIEENRTLIDNQVTPYSAFEIGEPATSGRYEGAFDYEPRAKAEELYKDNAQYAVMDASLGLDSETYITKSESLMQIIEDATFKYALGQIDEEEFDEAIEEWKAAGGQQVIDDFNNQ</sequence>
<evidence type="ECO:0000313" key="8">
    <source>
        <dbReference type="Proteomes" id="UP000295632"/>
    </source>
</evidence>
<keyword evidence="1" id="KW-1003">Cell membrane</keyword>
<evidence type="ECO:0000256" key="1">
    <source>
        <dbReference type="ARBA" id="ARBA00022475"/>
    </source>
</evidence>
<dbReference type="InterPro" id="IPR050490">
    <property type="entry name" value="Bact_solute-bd_prot1"/>
</dbReference>
<dbReference type="OrthoDB" id="9782846at2"/>
<dbReference type="PANTHER" id="PTHR43649">
    <property type="entry name" value="ARABINOSE-BINDING PROTEIN-RELATED"/>
    <property type="match status" value="1"/>
</dbReference>
<evidence type="ECO:0000313" key="7">
    <source>
        <dbReference type="EMBL" id="TDQ36785.1"/>
    </source>
</evidence>
<organism evidence="7 8">
    <name type="scientific">Aureibacillus halotolerans</name>
    <dbReference type="NCBI Taxonomy" id="1508390"/>
    <lineage>
        <taxon>Bacteria</taxon>
        <taxon>Bacillati</taxon>
        <taxon>Bacillota</taxon>
        <taxon>Bacilli</taxon>
        <taxon>Bacillales</taxon>
        <taxon>Bacillaceae</taxon>
        <taxon>Aureibacillus</taxon>
    </lineage>
</organism>